<dbReference type="PANTHER" id="PTHR11108:SF1">
    <property type="entry name" value="FERROCHELATASE, MITOCHONDRIAL"/>
    <property type="match status" value="1"/>
</dbReference>
<dbReference type="NCBIfam" id="TIGR00109">
    <property type="entry name" value="hemH"/>
    <property type="match status" value="1"/>
</dbReference>
<evidence type="ECO:0000256" key="2">
    <source>
        <dbReference type="ARBA" id="ARBA00023004"/>
    </source>
</evidence>
<dbReference type="GO" id="GO:0006783">
    <property type="term" value="P:heme biosynthetic process"/>
    <property type="evidence" value="ECO:0007669"/>
    <property type="project" value="UniProtKB-UniRule"/>
</dbReference>
<dbReference type="CDD" id="cd00419">
    <property type="entry name" value="Ferrochelatase_C"/>
    <property type="match status" value="1"/>
</dbReference>
<dbReference type="OrthoDB" id="9809741at2"/>
<name>A0A088FCH0_9BACT</name>
<dbReference type="Pfam" id="PF00762">
    <property type="entry name" value="Ferrochelatase"/>
    <property type="match status" value="1"/>
</dbReference>
<dbReference type="FunFam" id="3.40.50.1400:FF:000006">
    <property type="entry name" value="Ferrochelatase"/>
    <property type="match status" value="1"/>
</dbReference>
<comment type="pathway">
    <text evidence="7 8">Porphyrin-containing compound metabolism; protoheme biosynthesis; protoheme from protoporphyrin-IX: step 1/1.</text>
</comment>
<keyword evidence="4 7" id="KW-0456">Lyase</keyword>
<keyword evidence="7" id="KW-0479">Metal-binding</keyword>
<evidence type="ECO:0000256" key="1">
    <source>
        <dbReference type="ARBA" id="ARBA00007718"/>
    </source>
</evidence>
<dbReference type="SUPFAM" id="SSF53800">
    <property type="entry name" value="Chelatase"/>
    <property type="match status" value="1"/>
</dbReference>
<dbReference type="AlphaFoldDB" id="A0A088FCH0"/>
<dbReference type="PROSITE" id="PS00534">
    <property type="entry name" value="FERROCHELATASE"/>
    <property type="match status" value="1"/>
</dbReference>
<feature type="binding site" evidence="7">
    <location>
        <position position="192"/>
    </location>
    <ligand>
        <name>Fe(2+)</name>
        <dbReference type="ChEBI" id="CHEBI:29033"/>
    </ligand>
</feature>
<dbReference type="UniPathway" id="UPA00252">
    <property type="reaction ID" value="UER00325"/>
</dbReference>
<gene>
    <name evidence="7" type="primary">hemH</name>
    <name evidence="9" type="ORF">Mcas_0705</name>
</gene>
<dbReference type="HAMAP" id="MF_00323">
    <property type="entry name" value="Ferrochelatase"/>
    <property type="match status" value="1"/>
</dbReference>
<proteinExistence type="inferred from homology"/>
<keyword evidence="5 7" id="KW-0627">Porphyrin biosynthesis</keyword>
<dbReference type="CDD" id="cd03411">
    <property type="entry name" value="Ferrochelatase_N"/>
    <property type="match status" value="1"/>
</dbReference>
<keyword evidence="7 8" id="KW-0963">Cytoplasm</keyword>
<protein>
    <recommendedName>
        <fullName evidence="7 8">Ferrochelatase</fullName>
        <ecNumber evidence="7 8">4.98.1.1</ecNumber>
    </recommendedName>
    <alternativeName>
        <fullName evidence="7">Heme synthase</fullName>
    </alternativeName>
    <alternativeName>
        <fullName evidence="7">Protoheme ferro-lyase</fullName>
    </alternativeName>
</protein>
<evidence type="ECO:0000256" key="6">
    <source>
        <dbReference type="ARBA" id="ARBA00024536"/>
    </source>
</evidence>
<dbReference type="GO" id="GO:0046872">
    <property type="term" value="F:metal ion binding"/>
    <property type="evidence" value="ECO:0007669"/>
    <property type="project" value="UniProtKB-KW"/>
</dbReference>
<evidence type="ECO:0000256" key="7">
    <source>
        <dbReference type="HAMAP-Rule" id="MF_00323"/>
    </source>
</evidence>
<dbReference type="Gene3D" id="3.40.50.1400">
    <property type="match status" value="2"/>
</dbReference>
<dbReference type="GO" id="GO:0004325">
    <property type="term" value="F:ferrochelatase activity"/>
    <property type="evidence" value="ECO:0007669"/>
    <property type="project" value="UniProtKB-UniRule"/>
</dbReference>
<evidence type="ECO:0000313" key="9">
    <source>
        <dbReference type="EMBL" id="AIM41300.1"/>
    </source>
</evidence>
<dbReference type="EC" id="4.98.1.1" evidence="7 8"/>
<evidence type="ECO:0000256" key="4">
    <source>
        <dbReference type="ARBA" id="ARBA00023239"/>
    </source>
</evidence>
<comment type="function">
    <text evidence="7 8">Catalyzes the ferrous insertion into protoporphyrin IX.</text>
</comment>
<dbReference type="PANTHER" id="PTHR11108">
    <property type="entry name" value="FERROCHELATASE"/>
    <property type="match status" value="1"/>
</dbReference>
<dbReference type="EMBL" id="KM433674">
    <property type="protein sequence ID" value="AIM41300.1"/>
    <property type="molecule type" value="Genomic_DNA"/>
</dbReference>
<dbReference type="InterPro" id="IPR019772">
    <property type="entry name" value="Ferrochelatase_AS"/>
</dbReference>
<comment type="subcellular location">
    <subcellularLocation>
        <location evidence="7 8">Cytoplasm</location>
    </subcellularLocation>
</comment>
<evidence type="ECO:0000256" key="3">
    <source>
        <dbReference type="ARBA" id="ARBA00023133"/>
    </source>
</evidence>
<comment type="similarity">
    <text evidence="1 7 8">Belongs to the ferrochelatase family.</text>
</comment>
<dbReference type="InterPro" id="IPR033659">
    <property type="entry name" value="Ferrochelatase_N"/>
</dbReference>
<feature type="binding site" evidence="7">
    <location>
        <position position="271"/>
    </location>
    <ligand>
        <name>Fe(2+)</name>
        <dbReference type="ChEBI" id="CHEBI:29033"/>
    </ligand>
</feature>
<keyword evidence="3 7" id="KW-0350">Heme biosynthesis</keyword>
<keyword evidence="2 7" id="KW-0408">Iron</keyword>
<sequence length="316" mass="35369">MTEKSNTTGVLLLNLGGPDSLEAVRPFLYNLFSDRLIIKLGPEFLQRPIAASIALSRAPKTRAMYQQIGGASPITRLTLEQANALQTSLGGNFRVYVGMRYWHPFIEAAVAQAYADGIQHFIALSLYPHYSLATTGSAFAELQNVLKTYPLPCTYIRSWSQNRLYIDALVKSIVEAIGDDNHADCHILMSAHGLPVYFIENGDPYLDELNKTIDLIKEMLPGPTYHLSFQSRSGPVKWLTPSTEEKILQLSAEGVRRLIVVAISFVSDHIETLYEIDILYSHLAKKHGIILKRTRALNTEPLFIEALTDIINGYYK</sequence>
<evidence type="ECO:0000256" key="8">
    <source>
        <dbReference type="RuleBase" id="RU000607"/>
    </source>
</evidence>
<dbReference type="GO" id="GO:0005737">
    <property type="term" value="C:cytoplasm"/>
    <property type="evidence" value="ECO:0007669"/>
    <property type="project" value="UniProtKB-SubCell"/>
</dbReference>
<comment type="catalytic activity">
    <reaction evidence="7 8">
        <text>heme b + 2 H(+) = protoporphyrin IX + Fe(2+)</text>
        <dbReference type="Rhea" id="RHEA:22584"/>
        <dbReference type="ChEBI" id="CHEBI:15378"/>
        <dbReference type="ChEBI" id="CHEBI:29033"/>
        <dbReference type="ChEBI" id="CHEBI:57306"/>
        <dbReference type="ChEBI" id="CHEBI:60344"/>
        <dbReference type="EC" id="4.98.1.1"/>
    </reaction>
</comment>
<accession>A0A088FCH0</accession>
<dbReference type="RefSeq" id="WP_040335323.1">
    <property type="nucleotide sequence ID" value="NZ_JMFO01000016.1"/>
</dbReference>
<dbReference type="InterPro" id="IPR001015">
    <property type="entry name" value="Ferrochelatase"/>
</dbReference>
<reference evidence="9" key="1">
    <citation type="journal article" date="2014" name="ISME J.">
        <title>Genomic insights into the uncultured genus 'Candidatus Magnetobacterium' in the phylum Nitrospirae.</title>
        <authorList>
            <person name="Lin W."/>
            <person name="Deng A."/>
            <person name="Wang Z."/>
            <person name="Li Y."/>
            <person name="Wen T."/>
            <person name="Wu L.F."/>
            <person name="Wu M."/>
            <person name="Pan Y."/>
        </authorList>
    </citation>
    <scope>NUCLEOTIDE SEQUENCE</scope>
    <source>
        <strain evidence="9">MYR-1</strain>
    </source>
</reference>
<organism evidence="9">
    <name type="scientific">Candidatus Magnetobacterium casense</name>
    <dbReference type="NCBI Taxonomy" id="1455061"/>
    <lineage>
        <taxon>Bacteria</taxon>
        <taxon>Pseudomonadati</taxon>
        <taxon>Nitrospirota</taxon>
        <taxon>Thermodesulfovibrionia</taxon>
        <taxon>Thermodesulfovibrionales</taxon>
        <taxon>Candidatus Magnetobacteriaceae</taxon>
        <taxon>Candidatus Magnetobacterium</taxon>
    </lineage>
</organism>
<comment type="catalytic activity">
    <reaction evidence="6">
        <text>Fe-coproporphyrin III + 2 H(+) = coproporphyrin III + Fe(2+)</text>
        <dbReference type="Rhea" id="RHEA:49572"/>
        <dbReference type="ChEBI" id="CHEBI:15378"/>
        <dbReference type="ChEBI" id="CHEBI:29033"/>
        <dbReference type="ChEBI" id="CHEBI:68438"/>
        <dbReference type="ChEBI" id="CHEBI:131725"/>
        <dbReference type="EC" id="4.99.1.9"/>
    </reaction>
    <physiologicalReaction direction="right-to-left" evidence="6">
        <dbReference type="Rhea" id="RHEA:49574"/>
    </physiologicalReaction>
</comment>
<evidence type="ECO:0000256" key="5">
    <source>
        <dbReference type="ARBA" id="ARBA00023244"/>
    </source>
</evidence>
<dbReference type="InterPro" id="IPR033644">
    <property type="entry name" value="Ferrochelatase_C"/>
</dbReference>